<gene>
    <name evidence="2" type="ORF">KL771_04270</name>
</gene>
<protein>
    <submittedName>
        <fullName evidence="2">Uncharacterized protein</fullName>
    </submittedName>
</protein>
<dbReference type="Proteomes" id="UP000766595">
    <property type="component" value="Unassembled WGS sequence"/>
</dbReference>
<feature type="chain" id="PRO_5037464736" evidence="1">
    <location>
        <begin position="23"/>
        <end position="208"/>
    </location>
</feature>
<reference evidence="2 3" key="1">
    <citation type="submission" date="2021-06" db="EMBL/GenBank/DDBJ databases">
        <authorList>
            <person name="Grouzdev D.S."/>
            <person name="Koziaeva V."/>
        </authorList>
    </citation>
    <scope>NUCLEOTIDE SEQUENCE [LARGE SCALE GENOMIC DNA]</scope>
    <source>
        <strain evidence="2 3">22</strain>
    </source>
</reference>
<evidence type="ECO:0000313" key="2">
    <source>
        <dbReference type="EMBL" id="MBT9288651.1"/>
    </source>
</evidence>
<keyword evidence="1" id="KW-0732">Signal</keyword>
<organism evidence="2 3">
    <name type="scientific">Prosthecodimorpha staleyi</name>
    <dbReference type="NCBI Taxonomy" id="2840188"/>
    <lineage>
        <taxon>Bacteria</taxon>
        <taxon>Pseudomonadati</taxon>
        <taxon>Pseudomonadota</taxon>
        <taxon>Alphaproteobacteria</taxon>
        <taxon>Hyphomicrobiales</taxon>
        <taxon>Ancalomicrobiaceae</taxon>
        <taxon>Prosthecodimorpha</taxon>
    </lineage>
</organism>
<name>A0A947GC07_9HYPH</name>
<proteinExistence type="predicted"/>
<evidence type="ECO:0000256" key="1">
    <source>
        <dbReference type="SAM" id="SignalP"/>
    </source>
</evidence>
<evidence type="ECO:0000313" key="3">
    <source>
        <dbReference type="Proteomes" id="UP000766595"/>
    </source>
</evidence>
<dbReference type="EMBL" id="JAHHZF010000002">
    <property type="protein sequence ID" value="MBT9288651.1"/>
    <property type="molecule type" value="Genomic_DNA"/>
</dbReference>
<dbReference type="RefSeq" id="WP_261967318.1">
    <property type="nucleotide sequence ID" value="NZ_JAHHZF010000002.1"/>
</dbReference>
<comment type="caution">
    <text evidence="2">The sequence shown here is derived from an EMBL/GenBank/DDBJ whole genome shotgun (WGS) entry which is preliminary data.</text>
</comment>
<keyword evidence="3" id="KW-1185">Reference proteome</keyword>
<accession>A0A947GC07</accession>
<sequence length="208" mass="22194">MIRILPALALLAIAAMPWRATGAEAAAPRKVETERITVPTKPVDPPGKAATAITEPKLGKGAAGLPPLVAKTRQAILDAAYSGDLGTLRAVMQRNETPPSLSINEVGDPIDYLKTQSGDGEGLEVLAILTDVLEAGWALKGAGTAQEMYIWPAFAVLPLDKLTPGEKVELYKIITSSDFDEMKNAGKYTFYSVGIGPDGTWHYFKLTD</sequence>
<feature type="signal peptide" evidence="1">
    <location>
        <begin position="1"/>
        <end position="22"/>
    </location>
</feature>
<dbReference type="AlphaFoldDB" id="A0A947GC07"/>